<proteinExistence type="predicted"/>
<dbReference type="KEGG" id="hor:Hore_09700"/>
<dbReference type="GO" id="GO:0004556">
    <property type="term" value="F:alpha-amylase activity"/>
    <property type="evidence" value="ECO:0007669"/>
    <property type="project" value="UniProtKB-EC"/>
</dbReference>
<protein>
    <submittedName>
        <fullName evidence="2">Alpha amylase</fullName>
        <ecNumber evidence="2">3.2.1.1</ecNumber>
    </submittedName>
</protein>
<feature type="domain" description="Glycosyl hydrolase family 13 catalytic" evidence="1">
    <location>
        <begin position="16"/>
        <end position="347"/>
    </location>
</feature>
<reference evidence="2 3" key="1">
    <citation type="journal article" date="2009" name="PLoS ONE">
        <title>Genome analysis of the anaerobic thermohalophilic bacterium Halothermothrix orenii.</title>
        <authorList>
            <person name="Mavromatis K."/>
            <person name="Ivanova N."/>
            <person name="Anderson I."/>
            <person name="Lykidis A."/>
            <person name="Hooper S.D."/>
            <person name="Sun H."/>
            <person name="Kunin V."/>
            <person name="Lapidus A."/>
            <person name="Hugenholtz P."/>
            <person name="Patel B."/>
            <person name="Kyrpides N.C."/>
        </authorList>
    </citation>
    <scope>NUCLEOTIDE SEQUENCE [LARGE SCALE GENOMIC DNA]</scope>
    <source>
        <strain evidence="3">H 168 / OCM 544 / DSM 9562</strain>
    </source>
</reference>
<dbReference type="Gene3D" id="3.20.20.80">
    <property type="entry name" value="Glycosidases"/>
    <property type="match status" value="1"/>
</dbReference>
<dbReference type="EC" id="3.2.1.1" evidence="2"/>
<dbReference type="PANTHER" id="PTHR47786">
    <property type="entry name" value="ALPHA-1,4-GLUCAN:MALTOSE-1-PHOSPHATE MALTOSYLTRANSFERASE"/>
    <property type="match status" value="1"/>
</dbReference>
<dbReference type="PANTHER" id="PTHR47786:SF2">
    <property type="entry name" value="GLYCOSYL HYDROLASE FAMILY 13 CATALYTIC DOMAIN-CONTAINING PROTEIN"/>
    <property type="match status" value="1"/>
</dbReference>
<dbReference type="GO" id="GO:0005975">
    <property type="term" value="P:carbohydrate metabolic process"/>
    <property type="evidence" value="ECO:0007669"/>
    <property type="project" value="InterPro"/>
</dbReference>
<dbReference type="AlphaFoldDB" id="B8CWQ7"/>
<accession>B8CWQ7</accession>
<dbReference type="EMBL" id="CP001098">
    <property type="protein sequence ID" value="ACL69726.1"/>
    <property type="molecule type" value="Genomic_DNA"/>
</dbReference>
<evidence type="ECO:0000313" key="2">
    <source>
        <dbReference type="EMBL" id="ACL69726.1"/>
    </source>
</evidence>
<dbReference type="SUPFAM" id="SSF51445">
    <property type="entry name" value="(Trans)glycosidases"/>
    <property type="match status" value="1"/>
</dbReference>
<evidence type="ECO:0000313" key="3">
    <source>
        <dbReference type="Proteomes" id="UP000000719"/>
    </source>
</evidence>
<dbReference type="STRING" id="373903.Hore_09700"/>
<sequence>MTIKTSDWLKSAIIYEVFPRNHTQEGNIQGITRDLERIRELGVDIVWLMPVYPVGRKGRKGKEGSPYAIRDYRSIDPALGTSEDFKKLVDKAHRLKLKVIIDVVFNHTAIDSVLVKKHPEWFYKTPEGEISRKIDDWSDIVDLDFSSSKLKEYLIDTLQYWVDLGVDGFRCDVAALVPLSFWKEAREQIKTDREIIWLAESVEKSFVKFLRESGYVCHSDPELHEVFDLTYDYDGFEYLKSYFKGQGQIHDYINHLYIQETLYPENAIKMRFLENHDNVRIASIIKDKTRLKNWTAFYLLLPGASLIYSGQEYGIDNTPDLFNQDPIDWETGDPDFYSYMKRLVSIARKIKSNCYRFSIKEIVKGIIEIKWQGREDCYLSLLNLEDRYGYLDCNSVYSGYDMLNDRVYESGEKMKIEKNPLILKLK</sequence>
<dbReference type="HOGENOM" id="CLU_032719_0_0_9"/>
<gene>
    <name evidence="2" type="ordered locus">Hore_09700</name>
</gene>
<dbReference type="CDD" id="cd11313">
    <property type="entry name" value="AmyAc_arch_bac_AmyA"/>
    <property type="match status" value="1"/>
</dbReference>
<keyword evidence="2" id="KW-0378">Hydrolase</keyword>
<dbReference type="InterPro" id="IPR017853">
    <property type="entry name" value="GH"/>
</dbReference>
<dbReference type="Proteomes" id="UP000000719">
    <property type="component" value="Chromosome"/>
</dbReference>
<dbReference type="CAZy" id="GH13">
    <property type="family name" value="Glycoside Hydrolase Family 13"/>
</dbReference>
<name>B8CWQ7_HALOH</name>
<dbReference type="InterPro" id="IPR006047">
    <property type="entry name" value="GH13_cat_dom"/>
</dbReference>
<dbReference type="Pfam" id="PF00128">
    <property type="entry name" value="Alpha-amylase"/>
    <property type="match status" value="1"/>
</dbReference>
<dbReference type="SMART" id="SM00642">
    <property type="entry name" value="Aamy"/>
    <property type="match status" value="1"/>
</dbReference>
<dbReference type="eggNOG" id="COG0366">
    <property type="taxonomic scope" value="Bacteria"/>
</dbReference>
<organism evidence="2 3">
    <name type="scientific">Halothermothrix orenii (strain H 168 / OCM 544 / DSM 9562)</name>
    <dbReference type="NCBI Taxonomy" id="373903"/>
    <lineage>
        <taxon>Bacteria</taxon>
        <taxon>Bacillati</taxon>
        <taxon>Bacillota</taxon>
        <taxon>Clostridia</taxon>
        <taxon>Halanaerobiales</taxon>
        <taxon>Halothermotrichaceae</taxon>
        <taxon>Halothermothrix</taxon>
    </lineage>
</organism>
<evidence type="ECO:0000259" key="1">
    <source>
        <dbReference type="SMART" id="SM00642"/>
    </source>
</evidence>
<keyword evidence="2" id="KW-0326">Glycosidase</keyword>
<keyword evidence="3" id="KW-1185">Reference proteome</keyword>
<dbReference type="RefSeq" id="WP_012635912.1">
    <property type="nucleotide sequence ID" value="NC_011899.1"/>
</dbReference>